<dbReference type="InterPro" id="IPR051274">
    <property type="entry name" value="3-5_Exoribonuclease"/>
</dbReference>
<evidence type="ECO:0000313" key="5">
    <source>
        <dbReference type="EMBL" id="MDR6241418.1"/>
    </source>
</evidence>
<feature type="domain" description="Exonuclease" evidence="4">
    <location>
        <begin position="2"/>
        <end position="179"/>
    </location>
</feature>
<dbReference type="PANTHER" id="PTHR23044">
    <property type="entry name" value="3'-5' EXONUCLEASE ERI1-RELATED"/>
    <property type="match status" value="1"/>
</dbReference>
<dbReference type="CDD" id="cd06133">
    <property type="entry name" value="ERI-1_3'hExo_like"/>
    <property type="match status" value="1"/>
</dbReference>
<dbReference type="RefSeq" id="WP_309942166.1">
    <property type="nucleotide sequence ID" value="NZ_AP025306.1"/>
</dbReference>
<protein>
    <submittedName>
        <fullName evidence="5">Inhibitor of KinA sporulation pathway (Predicted exonuclease)</fullName>
    </submittedName>
</protein>
<accession>A0AAE3XSR0</accession>
<dbReference type="InterPro" id="IPR036397">
    <property type="entry name" value="RNaseH_sf"/>
</dbReference>
<evidence type="ECO:0000259" key="4">
    <source>
        <dbReference type="SMART" id="SM00479"/>
    </source>
</evidence>
<evidence type="ECO:0000256" key="3">
    <source>
        <dbReference type="ARBA" id="ARBA00022839"/>
    </source>
</evidence>
<dbReference type="InterPro" id="IPR013520">
    <property type="entry name" value="Ribonucl_H"/>
</dbReference>
<dbReference type="GO" id="GO:0006259">
    <property type="term" value="P:DNA metabolic process"/>
    <property type="evidence" value="ECO:0007669"/>
    <property type="project" value="UniProtKB-ARBA"/>
</dbReference>
<dbReference type="SMART" id="SM00479">
    <property type="entry name" value="EXOIII"/>
    <property type="match status" value="1"/>
</dbReference>
<keyword evidence="1" id="KW-0540">Nuclease</keyword>
<name>A0AAE3XSR0_9BACT</name>
<gene>
    <name evidence="5" type="ORF">HNQ88_004505</name>
</gene>
<dbReference type="InterPro" id="IPR047201">
    <property type="entry name" value="ERI-1_3'hExo-like"/>
</dbReference>
<dbReference type="AlphaFoldDB" id="A0AAE3XSR0"/>
<dbReference type="Proteomes" id="UP001185092">
    <property type="component" value="Unassembled WGS sequence"/>
</dbReference>
<dbReference type="GO" id="GO:0000175">
    <property type="term" value="F:3'-5'-RNA exonuclease activity"/>
    <property type="evidence" value="ECO:0007669"/>
    <property type="project" value="InterPro"/>
</dbReference>
<organism evidence="5 6">
    <name type="scientific">Aureibacter tunicatorum</name>
    <dbReference type="NCBI Taxonomy" id="866807"/>
    <lineage>
        <taxon>Bacteria</taxon>
        <taxon>Pseudomonadati</taxon>
        <taxon>Bacteroidota</taxon>
        <taxon>Cytophagia</taxon>
        <taxon>Cytophagales</taxon>
        <taxon>Persicobacteraceae</taxon>
        <taxon>Aureibacter</taxon>
    </lineage>
</organism>
<evidence type="ECO:0000256" key="2">
    <source>
        <dbReference type="ARBA" id="ARBA00022801"/>
    </source>
</evidence>
<keyword evidence="6" id="KW-1185">Reference proteome</keyword>
<dbReference type="InterPro" id="IPR012337">
    <property type="entry name" value="RNaseH-like_sf"/>
</dbReference>
<sequence>MNYIVFDLEATCWDGWDKSQNETIEIGAVLINDDKEIVSEFCKFIKPLKHPILSEFCKKLTSIQQSDVDNADYFGDVINEFQDWIRQGDDDYILCSWGFYDKKQFEADCDLNGLDKAWVEKHVSLKHQYGKFKKLRRAIGMKNTLLNENILLEGIHHRGIDDARNIAKIFIKYFDYWDFSA</sequence>
<dbReference type="Gene3D" id="3.30.420.10">
    <property type="entry name" value="Ribonuclease H-like superfamily/Ribonuclease H"/>
    <property type="match status" value="1"/>
</dbReference>
<dbReference type="EMBL" id="JAVDQD010000008">
    <property type="protein sequence ID" value="MDR6241418.1"/>
    <property type="molecule type" value="Genomic_DNA"/>
</dbReference>
<dbReference type="Pfam" id="PF00929">
    <property type="entry name" value="RNase_T"/>
    <property type="match status" value="1"/>
</dbReference>
<proteinExistence type="predicted"/>
<comment type="caution">
    <text evidence="5">The sequence shown here is derived from an EMBL/GenBank/DDBJ whole genome shotgun (WGS) entry which is preliminary data.</text>
</comment>
<dbReference type="SUPFAM" id="SSF53098">
    <property type="entry name" value="Ribonuclease H-like"/>
    <property type="match status" value="1"/>
</dbReference>
<evidence type="ECO:0000313" key="6">
    <source>
        <dbReference type="Proteomes" id="UP001185092"/>
    </source>
</evidence>
<dbReference type="PANTHER" id="PTHR23044:SF61">
    <property type="entry name" value="3'-5' EXORIBONUCLEASE 1-RELATED"/>
    <property type="match status" value="1"/>
</dbReference>
<keyword evidence="2" id="KW-0378">Hydrolase</keyword>
<reference evidence="5" key="1">
    <citation type="submission" date="2023-07" db="EMBL/GenBank/DDBJ databases">
        <title>Genomic Encyclopedia of Type Strains, Phase IV (KMG-IV): sequencing the most valuable type-strain genomes for metagenomic binning, comparative biology and taxonomic classification.</title>
        <authorList>
            <person name="Goeker M."/>
        </authorList>
    </citation>
    <scope>NUCLEOTIDE SEQUENCE</scope>
    <source>
        <strain evidence="5">DSM 26174</strain>
    </source>
</reference>
<keyword evidence="3 5" id="KW-0269">Exonuclease</keyword>
<dbReference type="GO" id="GO:0003676">
    <property type="term" value="F:nucleic acid binding"/>
    <property type="evidence" value="ECO:0007669"/>
    <property type="project" value="InterPro"/>
</dbReference>
<evidence type="ECO:0000256" key="1">
    <source>
        <dbReference type="ARBA" id="ARBA00022722"/>
    </source>
</evidence>